<dbReference type="EMBL" id="LT838272">
    <property type="protein sequence ID" value="SMB92901.1"/>
    <property type="molecule type" value="Genomic_DNA"/>
</dbReference>
<dbReference type="GO" id="GO:0016787">
    <property type="term" value="F:hydrolase activity"/>
    <property type="evidence" value="ECO:0007669"/>
    <property type="project" value="InterPro"/>
</dbReference>
<protein>
    <recommendedName>
        <fullName evidence="2">PurE domain-containing protein</fullName>
    </recommendedName>
</protein>
<evidence type="ECO:0000313" key="4">
    <source>
        <dbReference type="Proteomes" id="UP000192569"/>
    </source>
</evidence>
<feature type="transmembrane region" description="Helical" evidence="1">
    <location>
        <begin position="174"/>
        <end position="193"/>
    </location>
</feature>
<dbReference type="Proteomes" id="UP000192569">
    <property type="component" value="Chromosome I"/>
</dbReference>
<dbReference type="InterPro" id="IPR000031">
    <property type="entry name" value="PurE_dom"/>
</dbReference>
<dbReference type="GO" id="GO:0006189">
    <property type="term" value="P:'de novo' IMP biosynthetic process"/>
    <property type="evidence" value="ECO:0007669"/>
    <property type="project" value="InterPro"/>
</dbReference>
<reference evidence="3 4" key="1">
    <citation type="submission" date="2017-04" db="EMBL/GenBank/DDBJ databases">
        <authorList>
            <person name="Afonso C.L."/>
            <person name="Miller P.J."/>
            <person name="Scott M.A."/>
            <person name="Spackman E."/>
            <person name="Goraichik I."/>
            <person name="Dimitrov K.M."/>
            <person name="Suarez D.L."/>
            <person name="Swayne D.E."/>
        </authorList>
    </citation>
    <scope>NUCLEOTIDE SEQUENCE [LARGE SCALE GENOMIC DNA]</scope>
    <source>
        <strain evidence="3 4">ToBE</strain>
    </source>
</reference>
<evidence type="ECO:0000256" key="1">
    <source>
        <dbReference type="SAM" id="Phobius"/>
    </source>
</evidence>
<dbReference type="PANTHER" id="PTHR43064:SF1">
    <property type="entry name" value="SLL1489 PROTEIN"/>
    <property type="match status" value="1"/>
</dbReference>
<accession>A0A1W1VIN5</accession>
<dbReference type="PANTHER" id="PTHR43064">
    <property type="entry name" value="PHOSPHORIBOSYLAMINOIMIDAZOLE CARBOXYLASE-RELATED"/>
    <property type="match status" value="1"/>
</dbReference>
<feature type="transmembrane region" description="Helical" evidence="1">
    <location>
        <begin position="213"/>
        <end position="245"/>
    </location>
</feature>
<gene>
    <name evidence="3" type="ORF">SAMN00808754_0737</name>
</gene>
<dbReference type="RefSeq" id="WP_084664152.1">
    <property type="nucleotide sequence ID" value="NZ_LT838272.1"/>
</dbReference>
<dbReference type="Pfam" id="PF00731">
    <property type="entry name" value="AIRC"/>
    <property type="match status" value="1"/>
</dbReference>
<evidence type="ECO:0000259" key="2">
    <source>
        <dbReference type="SMART" id="SM01001"/>
    </source>
</evidence>
<dbReference type="SMART" id="SM01001">
    <property type="entry name" value="AIRC"/>
    <property type="match status" value="1"/>
</dbReference>
<feature type="domain" description="PurE" evidence="2">
    <location>
        <begin position="119"/>
        <end position="250"/>
    </location>
</feature>
<dbReference type="AlphaFoldDB" id="A0A1W1VIN5"/>
<keyword evidence="1" id="KW-0472">Membrane</keyword>
<keyword evidence="1" id="KW-1133">Transmembrane helix</keyword>
<dbReference type="InterPro" id="IPR039476">
    <property type="entry name" value="P2CMN_synthase_LarB"/>
</dbReference>
<dbReference type="OrthoDB" id="9782511at2"/>
<sequence>MTENKLKELLEGVYARKISPEEALNQIKKLSYEELGFAKIDHHRALRQGFPEVIFGPGKTKDQILTICRRLYAAGSTVLVTRTTEEVFQAICAELPSAQFNPLARTIVIPAGEIPPTGGKVTVLSAGTADLPVAEEAAVTAEVMGNEVERIYDVGVAGLHRLLDQMDKVREADVIIVVAGMEGALASVVAGMVSQPVIAVPTSVGYGASFGGLAALLTMLNSCAIGVGVVNIDNGFGAAALATAITRRKR</sequence>
<keyword evidence="4" id="KW-1185">Reference proteome</keyword>
<dbReference type="NCBIfam" id="NF033503">
    <property type="entry name" value="LarB"/>
    <property type="match status" value="1"/>
</dbReference>
<dbReference type="STRING" id="698762.SAMN00808754_0737"/>
<name>A0A1W1VIN5_9FIRM</name>
<organism evidence="3 4">
    <name type="scientific">Thermanaeromonas toyohensis ToBE</name>
    <dbReference type="NCBI Taxonomy" id="698762"/>
    <lineage>
        <taxon>Bacteria</taxon>
        <taxon>Bacillati</taxon>
        <taxon>Bacillota</taxon>
        <taxon>Clostridia</taxon>
        <taxon>Neomoorellales</taxon>
        <taxon>Neomoorellaceae</taxon>
        <taxon>Thermanaeromonas</taxon>
    </lineage>
</organism>
<keyword evidence="1" id="KW-0812">Transmembrane</keyword>
<dbReference type="Gene3D" id="3.40.50.1970">
    <property type="match status" value="1"/>
</dbReference>
<proteinExistence type="predicted"/>
<evidence type="ECO:0000313" key="3">
    <source>
        <dbReference type="EMBL" id="SMB92901.1"/>
    </source>
</evidence>
<dbReference type="SUPFAM" id="SSF52255">
    <property type="entry name" value="N5-CAIR mutase (phosphoribosylaminoimidazole carboxylase, PurE)"/>
    <property type="match status" value="1"/>
</dbReference>